<dbReference type="CDD" id="cd06850">
    <property type="entry name" value="biotinyl_domain"/>
    <property type="match status" value="1"/>
</dbReference>
<keyword evidence="3" id="KW-0444">Lipid biosynthesis</keyword>
<evidence type="ECO:0000313" key="5">
    <source>
        <dbReference type="EMBL" id="PYZ96859.1"/>
    </source>
</evidence>
<dbReference type="GO" id="GO:0006633">
    <property type="term" value="P:fatty acid biosynthetic process"/>
    <property type="evidence" value="ECO:0007669"/>
    <property type="project" value="UniProtKB-UniPathway"/>
</dbReference>
<gene>
    <name evidence="5" type="ORF">CR205_14370</name>
</gene>
<dbReference type="NCBIfam" id="NF005457">
    <property type="entry name" value="PRK07051.1"/>
    <property type="match status" value="1"/>
</dbReference>
<comment type="caution">
    <text evidence="5">The sequence shown here is derived from an EMBL/GenBank/DDBJ whole genome shotgun (WGS) entry which is preliminary data.</text>
</comment>
<dbReference type="PRINTS" id="PR01071">
    <property type="entry name" value="ACOABIOTINCC"/>
</dbReference>
<dbReference type="PANTHER" id="PTHR45266">
    <property type="entry name" value="OXALOACETATE DECARBOXYLASE ALPHA CHAIN"/>
    <property type="match status" value="1"/>
</dbReference>
<dbReference type="UniPathway" id="UPA00094"/>
<dbReference type="InterPro" id="IPR050709">
    <property type="entry name" value="Biotin_Carboxyl_Carrier/Decarb"/>
</dbReference>
<accession>A0A2W0HJ75</accession>
<dbReference type="Gene3D" id="2.40.50.100">
    <property type="match status" value="1"/>
</dbReference>
<dbReference type="SUPFAM" id="SSF51230">
    <property type="entry name" value="Single hybrid motif"/>
    <property type="match status" value="1"/>
</dbReference>
<feature type="domain" description="Lipoyl-binding" evidence="4">
    <location>
        <begin position="1"/>
        <end position="79"/>
    </location>
</feature>
<comment type="function">
    <text evidence="3">This protein is a component of the acetyl coenzyme A carboxylase complex; first, biotin carboxylase catalyzes the carboxylation of the carrier protein and then the transcarboxylase transfers the carboxyl group to form malonyl-CoA.</text>
</comment>
<dbReference type="PROSITE" id="PS50968">
    <property type="entry name" value="BIOTINYL_LIPOYL"/>
    <property type="match status" value="1"/>
</dbReference>
<proteinExistence type="predicted"/>
<keyword evidence="2 3" id="KW-0092">Biotin</keyword>
<dbReference type="Pfam" id="PF00364">
    <property type="entry name" value="Biotin_lipoyl"/>
    <property type="match status" value="1"/>
</dbReference>
<dbReference type="PANTHER" id="PTHR45266:SF3">
    <property type="entry name" value="OXALOACETATE DECARBOXYLASE ALPHA CHAIN"/>
    <property type="match status" value="1"/>
</dbReference>
<dbReference type="InterPro" id="IPR001249">
    <property type="entry name" value="AcCoA_biotinCC"/>
</dbReference>
<name>A0A2W0HJ75_9BACI</name>
<evidence type="ECO:0000256" key="2">
    <source>
        <dbReference type="ARBA" id="ARBA00023267"/>
    </source>
</evidence>
<evidence type="ECO:0000259" key="4">
    <source>
        <dbReference type="PROSITE" id="PS50968"/>
    </source>
</evidence>
<reference evidence="5 6" key="1">
    <citation type="submission" date="2017-10" db="EMBL/GenBank/DDBJ databases">
        <title>Bacillus sp. nov., a halophilic bacterium isolated from a Yangshapao Lake.</title>
        <authorList>
            <person name="Wang H."/>
        </authorList>
    </citation>
    <scope>NUCLEOTIDE SEQUENCE [LARGE SCALE GENOMIC DNA]</scope>
    <source>
        <strain evidence="5 6">YSP-3</strain>
    </source>
</reference>
<dbReference type="GO" id="GO:0003989">
    <property type="term" value="F:acetyl-CoA carboxylase activity"/>
    <property type="evidence" value="ECO:0007669"/>
    <property type="project" value="InterPro"/>
</dbReference>
<dbReference type="Proteomes" id="UP000248066">
    <property type="component" value="Unassembled WGS sequence"/>
</dbReference>
<keyword evidence="6" id="KW-1185">Reference proteome</keyword>
<evidence type="ECO:0000313" key="6">
    <source>
        <dbReference type="Proteomes" id="UP000248066"/>
    </source>
</evidence>
<evidence type="ECO:0000256" key="1">
    <source>
        <dbReference type="ARBA" id="ARBA00017562"/>
    </source>
</evidence>
<evidence type="ECO:0000256" key="3">
    <source>
        <dbReference type="RuleBase" id="RU364072"/>
    </source>
</evidence>
<sequence>MNMSEVVCPLPGVFYRRPSPDEPMYVEEGQSVKAGDVVGLVEVMKNYQEVHSETDGVIKNIKIEDGSVVEAGQVIAEIE</sequence>
<dbReference type="AlphaFoldDB" id="A0A2W0HJ75"/>
<dbReference type="InterPro" id="IPR011053">
    <property type="entry name" value="Single_hybrid_motif"/>
</dbReference>
<organism evidence="5 6">
    <name type="scientific">Alteribacter lacisalsi</name>
    <dbReference type="NCBI Taxonomy" id="2045244"/>
    <lineage>
        <taxon>Bacteria</taxon>
        <taxon>Bacillati</taxon>
        <taxon>Bacillota</taxon>
        <taxon>Bacilli</taxon>
        <taxon>Bacillales</taxon>
        <taxon>Bacillaceae</taxon>
        <taxon>Alteribacter</taxon>
    </lineage>
</organism>
<keyword evidence="3" id="KW-0276">Fatty acid metabolism</keyword>
<protein>
    <recommendedName>
        <fullName evidence="1 3">Biotin carboxyl carrier protein of acetyl-CoA carboxylase</fullName>
    </recommendedName>
</protein>
<dbReference type="EMBL" id="PDOF01000002">
    <property type="protein sequence ID" value="PYZ96859.1"/>
    <property type="molecule type" value="Genomic_DNA"/>
</dbReference>
<keyword evidence="3" id="KW-0443">Lipid metabolism</keyword>
<comment type="pathway">
    <text evidence="3">Lipid metabolism; fatty acid biosynthesis.</text>
</comment>
<dbReference type="GO" id="GO:0009317">
    <property type="term" value="C:acetyl-CoA carboxylase complex"/>
    <property type="evidence" value="ECO:0007669"/>
    <property type="project" value="InterPro"/>
</dbReference>
<dbReference type="InterPro" id="IPR000089">
    <property type="entry name" value="Biotin_lipoyl"/>
</dbReference>
<dbReference type="OrthoDB" id="9811735at2"/>
<keyword evidence="3" id="KW-0275">Fatty acid biosynthesis</keyword>